<name>A8NTI2_COPC7</name>
<proteinExistence type="predicted"/>
<dbReference type="GeneID" id="6012777"/>
<accession>A8NTI2</accession>
<keyword evidence="3" id="KW-1185">Reference proteome</keyword>
<dbReference type="HOGENOM" id="CLU_1161068_0_0_1"/>
<dbReference type="AlphaFoldDB" id="A8NTI2"/>
<dbReference type="Proteomes" id="UP000001861">
    <property type="component" value="Unassembled WGS sequence"/>
</dbReference>
<protein>
    <submittedName>
        <fullName evidence="2">Uncharacterized protein</fullName>
    </submittedName>
</protein>
<evidence type="ECO:0000313" key="3">
    <source>
        <dbReference type="Proteomes" id="UP000001861"/>
    </source>
</evidence>
<dbReference type="VEuPathDB" id="FungiDB:CC1G_06321"/>
<feature type="region of interest" description="Disordered" evidence="1">
    <location>
        <begin position="137"/>
        <end position="163"/>
    </location>
</feature>
<dbReference type="KEGG" id="cci:CC1G_06321"/>
<evidence type="ECO:0000313" key="2">
    <source>
        <dbReference type="EMBL" id="EAU85608.2"/>
    </source>
</evidence>
<dbReference type="EMBL" id="AACS02000004">
    <property type="protein sequence ID" value="EAU85608.2"/>
    <property type="molecule type" value="Genomic_DNA"/>
</dbReference>
<reference evidence="2 3" key="1">
    <citation type="journal article" date="2010" name="Proc. Natl. Acad. Sci. U.S.A.">
        <title>Insights into evolution of multicellular fungi from the assembled chromosomes of the mushroom Coprinopsis cinerea (Coprinus cinereus).</title>
        <authorList>
            <person name="Stajich J.E."/>
            <person name="Wilke S.K."/>
            <person name="Ahren D."/>
            <person name="Au C.H."/>
            <person name="Birren B.W."/>
            <person name="Borodovsky M."/>
            <person name="Burns C."/>
            <person name="Canback B."/>
            <person name="Casselton L.A."/>
            <person name="Cheng C.K."/>
            <person name="Deng J."/>
            <person name="Dietrich F.S."/>
            <person name="Fargo D.C."/>
            <person name="Farman M.L."/>
            <person name="Gathman A.C."/>
            <person name="Goldberg J."/>
            <person name="Guigo R."/>
            <person name="Hoegger P.J."/>
            <person name="Hooker J.B."/>
            <person name="Huggins A."/>
            <person name="James T.Y."/>
            <person name="Kamada T."/>
            <person name="Kilaru S."/>
            <person name="Kodira C."/>
            <person name="Kues U."/>
            <person name="Kupfer D."/>
            <person name="Kwan H.S."/>
            <person name="Lomsadze A."/>
            <person name="Li W."/>
            <person name="Lilly W.W."/>
            <person name="Ma L.J."/>
            <person name="Mackey A.J."/>
            <person name="Manning G."/>
            <person name="Martin F."/>
            <person name="Muraguchi H."/>
            <person name="Natvig D.O."/>
            <person name="Palmerini H."/>
            <person name="Ramesh M.A."/>
            <person name="Rehmeyer C.J."/>
            <person name="Roe B.A."/>
            <person name="Shenoy N."/>
            <person name="Stanke M."/>
            <person name="Ter-Hovhannisyan V."/>
            <person name="Tunlid A."/>
            <person name="Velagapudi R."/>
            <person name="Vision T.J."/>
            <person name="Zeng Q."/>
            <person name="Zolan M.E."/>
            <person name="Pukkila P.J."/>
        </authorList>
    </citation>
    <scope>NUCLEOTIDE SEQUENCE [LARGE SCALE GENOMIC DNA]</scope>
    <source>
        <strain evidence="3">Okayama-7 / 130 / ATCC MYA-4618 / FGSC 9003</strain>
    </source>
</reference>
<dbReference type="InParanoid" id="A8NTI2"/>
<feature type="compositionally biased region" description="Acidic residues" evidence="1">
    <location>
        <begin position="142"/>
        <end position="151"/>
    </location>
</feature>
<gene>
    <name evidence="2" type="ORF">CC1G_06321</name>
</gene>
<evidence type="ECO:0000256" key="1">
    <source>
        <dbReference type="SAM" id="MobiDB-lite"/>
    </source>
</evidence>
<comment type="caution">
    <text evidence="2">The sequence shown here is derived from an EMBL/GenBank/DDBJ whole genome shotgun (WGS) entry which is preliminary data.</text>
</comment>
<organism evidence="2 3">
    <name type="scientific">Coprinopsis cinerea (strain Okayama-7 / 130 / ATCC MYA-4618 / FGSC 9003)</name>
    <name type="common">Inky cap fungus</name>
    <name type="synonym">Hormographiella aspergillata</name>
    <dbReference type="NCBI Taxonomy" id="240176"/>
    <lineage>
        <taxon>Eukaryota</taxon>
        <taxon>Fungi</taxon>
        <taxon>Dikarya</taxon>
        <taxon>Basidiomycota</taxon>
        <taxon>Agaricomycotina</taxon>
        <taxon>Agaricomycetes</taxon>
        <taxon>Agaricomycetidae</taxon>
        <taxon>Agaricales</taxon>
        <taxon>Agaricineae</taxon>
        <taxon>Psathyrellaceae</taxon>
        <taxon>Coprinopsis</taxon>
    </lineage>
</organism>
<dbReference type="RefSeq" id="XP_001836236.2">
    <property type="nucleotide sequence ID" value="XM_001836184.2"/>
</dbReference>
<sequence>MTTVYQSTVTLTSPSGEQFVFEVSSTKPNPERRLVINTREENGKTIIRPIVDELSSTTSPIVFNEDVNHAVDESLVDVKEPWSLPQPPSMLEEPSTFLKGYDSDTDSDDEEQAMASFCKRLRRAAKFPRLSIKSRDSYYNSDSEDVDDEETPSSYWNSHKSKTTSKPKCTFDRKAVLTFGSSTPPVKRRLRTRTTKNQDESVPIRSFVRASLPMHHPKPAPLETVCRPAFLDIGSDYGV</sequence>